<organism evidence="2 3">
    <name type="scientific">Devosia albogilva</name>
    <dbReference type="NCBI Taxonomy" id="429726"/>
    <lineage>
        <taxon>Bacteria</taxon>
        <taxon>Pseudomonadati</taxon>
        <taxon>Pseudomonadota</taxon>
        <taxon>Alphaproteobacteria</taxon>
        <taxon>Hyphomicrobiales</taxon>
        <taxon>Devosiaceae</taxon>
        <taxon>Devosia</taxon>
    </lineage>
</organism>
<proteinExistence type="predicted"/>
<protein>
    <submittedName>
        <fullName evidence="2">GNAT family N-acetyltransferase</fullName>
        <ecNumber evidence="2">2.3.-.-</ecNumber>
    </submittedName>
</protein>
<dbReference type="InterPro" id="IPR000182">
    <property type="entry name" value="GNAT_dom"/>
</dbReference>
<comment type="caution">
    <text evidence="2">The sequence shown here is derived from an EMBL/GenBank/DDBJ whole genome shotgun (WGS) entry which is preliminary data.</text>
</comment>
<dbReference type="RefSeq" id="WP_386832390.1">
    <property type="nucleotide sequence ID" value="NZ_JBHUNP010000001.1"/>
</dbReference>
<accession>A0ABW5QIA0</accession>
<dbReference type="Gene3D" id="3.40.630.30">
    <property type="match status" value="1"/>
</dbReference>
<reference evidence="3" key="1">
    <citation type="journal article" date="2019" name="Int. J. Syst. Evol. Microbiol.">
        <title>The Global Catalogue of Microorganisms (GCM) 10K type strain sequencing project: providing services to taxonomists for standard genome sequencing and annotation.</title>
        <authorList>
            <consortium name="The Broad Institute Genomics Platform"/>
            <consortium name="The Broad Institute Genome Sequencing Center for Infectious Disease"/>
            <person name="Wu L."/>
            <person name="Ma J."/>
        </authorList>
    </citation>
    <scope>NUCLEOTIDE SEQUENCE [LARGE SCALE GENOMIC DNA]</scope>
    <source>
        <strain evidence="3">CCM 7427</strain>
    </source>
</reference>
<dbReference type="PANTHER" id="PTHR43233">
    <property type="entry name" value="FAMILY N-ACETYLTRANSFERASE, PUTATIVE (AFU_ORTHOLOGUE AFUA_6G03350)-RELATED"/>
    <property type="match status" value="1"/>
</dbReference>
<evidence type="ECO:0000259" key="1">
    <source>
        <dbReference type="Pfam" id="PF13508"/>
    </source>
</evidence>
<dbReference type="EMBL" id="JBHUNP010000001">
    <property type="protein sequence ID" value="MFD2647360.1"/>
    <property type="molecule type" value="Genomic_DNA"/>
</dbReference>
<keyword evidence="3" id="KW-1185">Reference proteome</keyword>
<dbReference type="Pfam" id="PF13508">
    <property type="entry name" value="Acetyltransf_7"/>
    <property type="match status" value="1"/>
</dbReference>
<dbReference type="SUPFAM" id="SSF55729">
    <property type="entry name" value="Acyl-CoA N-acyltransferases (Nat)"/>
    <property type="match status" value="1"/>
</dbReference>
<dbReference type="PANTHER" id="PTHR43233:SF1">
    <property type="entry name" value="FAMILY N-ACETYLTRANSFERASE, PUTATIVE (AFU_ORTHOLOGUE AFUA_6G03350)-RELATED"/>
    <property type="match status" value="1"/>
</dbReference>
<keyword evidence="2" id="KW-0808">Transferase</keyword>
<gene>
    <name evidence="2" type="ORF">ACFSX5_06055</name>
</gene>
<evidence type="ECO:0000313" key="2">
    <source>
        <dbReference type="EMBL" id="MFD2647360.1"/>
    </source>
</evidence>
<dbReference type="Proteomes" id="UP001597521">
    <property type="component" value="Unassembled WGS sequence"/>
</dbReference>
<dbReference type="InterPro" id="IPR016181">
    <property type="entry name" value="Acyl_CoA_acyltransferase"/>
</dbReference>
<feature type="domain" description="N-acetyltransferase" evidence="1">
    <location>
        <begin position="50"/>
        <end position="122"/>
    </location>
</feature>
<evidence type="ECO:0000313" key="3">
    <source>
        <dbReference type="Proteomes" id="UP001597521"/>
    </source>
</evidence>
<sequence>MNEYAVVDEVPPLEDYLRLRVLTGLSPKSREGAAIGLPNSVLGVTVRNYTGVVGMGRVIGDHGLFFQVTDIAVDPVHQGQGLGKKIVASLMRRLNDMAPDGSYVSLIADGEAHRLYAQFGFVSTAPASIGMACFIRPLQKLQTE</sequence>
<dbReference type="EC" id="2.3.-.-" evidence="2"/>
<dbReference type="GO" id="GO:0016746">
    <property type="term" value="F:acyltransferase activity"/>
    <property type="evidence" value="ECO:0007669"/>
    <property type="project" value="UniProtKB-KW"/>
</dbReference>
<dbReference type="CDD" id="cd04301">
    <property type="entry name" value="NAT_SF"/>
    <property type="match status" value="1"/>
</dbReference>
<keyword evidence="2" id="KW-0012">Acyltransferase</keyword>
<name>A0ABW5QIA0_9HYPH</name>
<dbReference type="InterPro" id="IPR053144">
    <property type="entry name" value="Acetyltransferase_Butenolide"/>
</dbReference>